<protein>
    <submittedName>
        <fullName evidence="3">Endonuclease</fullName>
    </submittedName>
</protein>
<evidence type="ECO:0000256" key="1">
    <source>
        <dbReference type="SAM" id="Phobius"/>
    </source>
</evidence>
<organism evidence="3 4">
    <name type="scientific">Glutamicibacter ardleyensis</name>
    <dbReference type="NCBI Taxonomy" id="225894"/>
    <lineage>
        <taxon>Bacteria</taxon>
        <taxon>Bacillati</taxon>
        <taxon>Actinomycetota</taxon>
        <taxon>Actinomycetes</taxon>
        <taxon>Micrococcales</taxon>
        <taxon>Micrococcaceae</taxon>
        <taxon>Glutamicibacter</taxon>
    </lineage>
</organism>
<keyword evidence="3" id="KW-0255">Endonuclease</keyword>
<keyword evidence="3" id="KW-0378">Hydrolase</keyword>
<reference evidence="4" key="1">
    <citation type="journal article" date="2019" name="Int. J. Syst. Evol. Microbiol.">
        <title>The Global Catalogue of Microorganisms (GCM) 10K type strain sequencing project: providing services to taxonomists for standard genome sequencing and annotation.</title>
        <authorList>
            <consortium name="The Broad Institute Genomics Platform"/>
            <consortium name="The Broad Institute Genome Sequencing Center for Infectious Disease"/>
            <person name="Wu L."/>
            <person name="Ma J."/>
        </authorList>
    </citation>
    <scope>NUCLEOTIDE SEQUENCE [LARGE SCALE GENOMIC DNA]</scope>
    <source>
        <strain evidence="4">CGMCC 1.3685</strain>
    </source>
</reference>
<proteinExistence type="predicted"/>
<feature type="transmembrane region" description="Helical" evidence="1">
    <location>
        <begin position="51"/>
        <end position="68"/>
    </location>
</feature>
<keyword evidence="1" id="KW-0472">Membrane</keyword>
<sequence length="314" mass="33951">MSNAAQHRLTAGRLAGRLLIVLLSLALTVVLVAHRSFPERAGLGLFLDNLTPWLGFGIPVLLLLAMLVRGRITFLILLLPAIAWAWIFGAAFVPANPPEPVDKFTVATQNVHQDGAAASAEGLVAEGADLISLQELGEGQAEQVGQLLADSHPHQFSVGTVGVYSKYPILDQQPLDLGLGWSRAAKLRIQTETEQVTVYAVHAASARPLDHEERDTMLRNLGQIMARDRSSKIIALGDFNATSTDRHFTPISDQLEEVPHESWGFGMTWPNRPVPVLKIDHVMVRGLDTGSASTLSLGDSDHRAVFATLDLASS</sequence>
<accession>A0ABQ2D5T6</accession>
<dbReference type="RefSeq" id="WP_096254924.1">
    <property type="nucleotide sequence ID" value="NZ_BMKX01000001.1"/>
</dbReference>
<dbReference type="Gene3D" id="3.60.10.10">
    <property type="entry name" value="Endonuclease/exonuclease/phosphatase"/>
    <property type="match status" value="1"/>
</dbReference>
<keyword evidence="1" id="KW-1133">Transmembrane helix</keyword>
<dbReference type="EMBL" id="BMKX01000001">
    <property type="protein sequence ID" value="GGJ47176.1"/>
    <property type="molecule type" value="Genomic_DNA"/>
</dbReference>
<dbReference type="Proteomes" id="UP000606115">
    <property type="component" value="Unassembled WGS sequence"/>
</dbReference>
<name>A0ABQ2D5T6_9MICC</name>
<feature type="domain" description="Endonuclease/exonuclease/phosphatase" evidence="2">
    <location>
        <begin position="123"/>
        <end position="302"/>
    </location>
</feature>
<dbReference type="Pfam" id="PF03372">
    <property type="entry name" value="Exo_endo_phos"/>
    <property type="match status" value="1"/>
</dbReference>
<comment type="caution">
    <text evidence="3">The sequence shown here is derived from an EMBL/GenBank/DDBJ whole genome shotgun (WGS) entry which is preliminary data.</text>
</comment>
<dbReference type="SUPFAM" id="SSF56219">
    <property type="entry name" value="DNase I-like"/>
    <property type="match status" value="1"/>
</dbReference>
<keyword evidence="4" id="KW-1185">Reference proteome</keyword>
<dbReference type="InterPro" id="IPR005135">
    <property type="entry name" value="Endo/exonuclease/phosphatase"/>
</dbReference>
<dbReference type="GeneID" id="303302632"/>
<evidence type="ECO:0000313" key="4">
    <source>
        <dbReference type="Proteomes" id="UP000606115"/>
    </source>
</evidence>
<feature type="transmembrane region" description="Helical" evidence="1">
    <location>
        <begin position="75"/>
        <end position="95"/>
    </location>
</feature>
<evidence type="ECO:0000313" key="3">
    <source>
        <dbReference type="EMBL" id="GGJ47176.1"/>
    </source>
</evidence>
<keyword evidence="1" id="KW-0812">Transmembrane</keyword>
<evidence type="ECO:0000259" key="2">
    <source>
        <dbReference type="Pfam" id="PF03372"/>
    </source>
</evidence>
<dbReference type="GO" id="GO:0004519">
    <property type="term" value="F:endonuclease activity"/>
    <property type="evidence" value="ECO:0007669"/>
    <property type="project" value="UniProtKB-KW"/>
</dbReference>
<keyword evidence="3" id="KW-0540">Nuclease</keyword>
<dbReference type="InterPro" id="IPR036691">
    <property type="entry name" value="Endo/exonu/phosph_ase_sf"/>
</dbReference>
<gene>
    <name evidence="3" type="ORF">GCM10007173_02140</name>
</gene>